<evidence type="ECO:0000313" key="1">
    <source>
        <dbReference type="EMBL" id="KAF7841249.1"/>
    </source>
</evidence>
<accession>A0A834XBQ5</accession>
<comment type="caution">
    <text evidence="1">The sequence shown here is derived from an EMBL/GenBank/DDBJ whole genome shotgun (WGS) entry which is preliminary data.</text>
</comment>
<keyword evidence="2" id="KW-1185">Reference proteome</keyword>
<dbReference type="EMBL" id="JAAIUW010000002">
    <property type="protein sequence ID" value="KAF7841249.1"/>
    <property type="molecule type" value="Genomic_DNA"/>
</dbReference>
<reference evidence="1" key="1">
    <citation type="submission" date="2020-09" db="EMBL/GenBank/DDBJ databases">
        <title>Genome-Enabled Discovery of Anthraquinone Biosynthesis in Senna tora.</title>
        <authorList>
            <person name="Kang S.-H."/>
            <person name="Pandey R.P."/>
            <person name="Lee C.-M."/>
            <person name="Sim J.-S."/>
            <person name="Jeong J.-T."/>
            <person name="Choi B.-S."/>
            <person name="Jung M."/>
            <person name="Ginzburg D."/>
            <person name="Zhao K."/>
            <person name="Won S.Y."/>
            <person name="Oh T.-J."/>
            <person name="Yu Y."/>
            <person name="Kim N.-H."/>
            <person name="Lee O.R."/>
            <person name="Lee T.-H."/>
            <person name="Bashyal P."/>
            <person name="Kim T.-S."/>
            <person name="Lee W.-H."/>
            <person name="Kawkins C."/>
            <person name="Kim C.-K."/>
            <person name="Kim J.S."/>
            <person name="Ahn B.O."/>
            <person name="Rhee S.Y."/>
            <person name="Sohng J.K."/>
        </authorList>
    </citation>
    <scope>NUCLEOTIDE SEQUENCE</scope>
    <source>
        <tissue evidence="1">Leaf</tissue>
    </source>
</reference>
<dbReference type="OrthoDB" id="1423330at2759"/>
<organism evidence="1 2">
    <name type="scientific">Senna tora</name>
    <dbReference type="NCBI Taxonomy" id="362788"/>
    <lineage>
        <taxon>Eukaryota</taxon>
        <taxon>Viridiplantae</taxon>
        <taxon>Streptophyta</taxon>
        <taxon>Embryophyta</taxon>
        <taxon>Tracheophyta</taxon>
        <taxon>Spermatophyta</taxon>
        <taxon>Magnoliopsida</taxon>
        <taxon>eudicotyledons</taxon>
        <taxon>Gunneridae</taxon>
        <taxon>Pentapetalae</taxon>
        <taxon>rosids</taxon>
        <taxon>fabids</taxon>
        <taxon>Fabales</taxon>
        <taxon>Fabaceae</taxon>
        <taxon>Caesalpinioideae</taxon>
        <taxon>Cassia clade</taxon>
        <taxon>Senna</taxon>
    </lineage>
</organism>
<sequence length="190" mass="21975">MAHSINQATLCCNKSGSGLRVKKLFAMNDAFILKLAWKLKTNDGSLWYTVFHEKYSKDCDWRRDAIAKSCDSNLWKNVVRHWPTLNNMKRWQIGDGETIKFWSDVWGSRYNLLIEDILVSKAGLTLGLSITLLNMIWNWRNRAIFKVDYMKPKFRGGCGVVILDDDWWCGALRGVLIPKLGSREPLRGFD</sequence>
<dbReference type="AlphaFoldDB" id="A0A834XBQ5"/>
<evidence type="ECO:0000313" key="2">
    <source>
        <dbReference type="Proteomes" id="UP000634136"/>
    </source>
</evidence>
<proteinExistence type="predicted"/>
<protein>
    <submittedName>
        <fullName evidence="1">Ribonuclease H</fullName>
    </submittedName>
</protein>
<dbReference type="Proteomes" id="UP000634136">
    <property type="component" value="Unassembled WGS sequence"/>
</dbReference>
<gene>
    <name evidence="1" type="ORF">G2W53_003547</name>
</gene>
<name>A0A834XBQ5_9FABA</name>